<evidence type="ECO:0000256" key="1">
    <source>
        <dbReference type="SAM" id="Coils"/>
    </source>
</evidence>
<evidence type="ECO:0000313" key="2">
    <source>
        <dbReference type="EMBL" id="RKG55234.1"/>
    </source>
</evidence>
<dbReference type="RefSeq" id="WP_120366748.1">
    <property type="nucleotide sequence ID" value="NZ_RAXZ01000002.1"/>
</dbReference>
<comment type="caution">
    <text evidence="2">The sequence shown here is derived from an EMBL/GenBank/DDBJ whole genome shotgun (WGS) entry which is preliminary data.</text>
</comment>
<proteinExistence type="predicted"/>
<protein>
    <submittedName>
        <fullName evidence="2">Uncharacterized protein</fullName>
    </submittedName>
</protein>
<name>A0A3A8GJJ4_9GAMM</name>
<sequence length="104" mass="11652">MNEPSTALWKKLNEVAEKLQKVSEQLIETNAINKGYHAALDQQREKIEALEQQNHINQGAISMLRWGMGFVLSVALTGGAWTINSINQLKQDVAVIQSHREGNK</sequence>
<dbReference type="Proteomes" id="UP000281084">
    <property type="component" value="Unassembled WGS sequence"/>
</dbReference>
<keyword evidence="1" id="KW-0175">Coiled coil</keyword>
<dbReference type="EMBL" id="RAXZ01000002">
    <property type="protein sequence ID" value="RKG55234.1"/>
    <property type="molecule type" value="Genomic_DNA"/>
</dbReference>
<gene>
    <name evidence="2" type="ORF">D7V64_02665</name>
</gene>
<feature type="coiled-coil region" evidence="1">
    <location>
        <begin position="33"/>
        <end position="60"/>
    </location>
</feature>
<evidence type="ECO:0000313" key="3">
    <source>
        <dbReference type="Proteomes" id="UP000281084"/>
    </source>
</evidence>
<reference evidence="2 3" key="1">
    <citation type="submission" date="2018-09" db="EMBL/GenBank/DDBJ databases">
        <title>The draft genome of Acinetobacter spp. strains.</title>
        <authorList>
            <person name="Qin J."/>
            <person name="Feng Y."/>
            <person name="Zong Z."/>
        </authorList>
    </citation>
    <scope>NUCLEOTIDE SEQUENCE [LARGE SCALE GENOMIC DNA]</scope>
    <source>
        <strain evidence="2 3">WCHAc060002</strain>
    </source>
</reference>
<accession>A0A3A8GJJ4</accession>
<dbReference type="AlphaFoldDB" id="A0A3A8GJJ4"/>
<organism evidence="2 3">
    <name type="scientific">Acinetobacter cumulans</name>
    <dbReference type="NCBI Taxonomy" id="2136182"/>
    <lineage>
        <taxon>Bacteria</taxon>
        <taxon>Pseudomonadati</taxon>
        <taxon>Pseudomonadota</taxon>
        <taxon>Gammaproteobacteria</taxon>
        <taxon>Moraxellales</taxon>
        <taxon>Moraxellaceae</taxon>
        <taxon>Acinetobacter</taxon>
    </lineage>
</organism>